<gene>
    <name evidence="6" type="ORF">SISNIDRAFT_449681</name>
</gene>
<keyword evidence="7" id="KW-1185">Reference proteome</keyword>
<dbReference type="InterPro" id="IPR002347">
    <property type="entry name" value="SDR_fam"/>
</dbReference>
<dbReference type="STRING" id="1314777.A0A164ZTP2"/>
<evidence type="ECO:0000313" key="6">
    <source>
        <dbReference type="EMBL" id="KZS98052.1"/>
    </source>
</evidence>
<dbReference type="InterPro" id="IPR057326">
    <property type="entry name" value="KR_dom"/>
</dbReference>
<keyword evidence="3" id="KW-0560">Oxidoreductase</keyword>
<evidence type="ECO:0000256" key="4">
    <source>
        <dbReference type="RuleBase" id="RU000363"/>
    </source>
</evidence>
<dbReference type="PRINTS" id="PR00080">
    <property type="entry name" value="SDRFAMILY"/>
</dbReference>
<protein>
    <submittedName>
        <fullName evidence="6">NAD(P)-binding protein</fullName>
    </submittedName>
</protein>
<dbReference type="SUPFAM" id="SSF51735">
    <property type="entry name" value="NAD(P)-binding Rossmann-fold domains"/>
    <property type="match status" value="1"/>
</dbReference>
<dbReference type="PANTHER" id="PTHR43008">
    <property type="entry name" value="BENZIL REDUCTASE"/>
    <property type="match status" value="1"/>
</dbReference>
<dbReference type="Proteomes" id="UP000076722">
    <property type="component" value="Unassembled WGS sequence"/>
</dbReference>
<accession>A0A164ZTP2</accession>
<dbReference type="PROSITE" id="PS00061">
    <property type="entry name" value="ADH_SHORT"/>
    <property type="match status" value="1"/>
</dbReference>
<sequence length="268" mass="28610">MTPKPPKPVVLVTGASRGIGLAVVRILLDDLDAIVVTLSRTRTPELRELLSKHISTLMVIDCDVTDETALATAISTVSKTYQRLDGLILNAGTLGELKKISSPTLSLADWKLTFDVNFFSLVQTLNICTPLLKSSIFGGRVIFVSSGAATGGIATWGAYSASKAAMNSLARTFANEEPDIVSVAVRPGAVDTDMQGVLRATGPGAMNPTDISRFIQMHEAGTLVKPEDTGYVIASLALKAPKSLSGAFVSWDKEECEEFRRPVQKAEE</sequence>
<organism evidence="6 7">
    <name type="scientific">Sistotremastrum niveocremeum HHB9708</name>
    <dbReference type="NCBI Taxonomy" id="1314777"/>
    <lineage>
        <taxon>Eukaryota</taxon>
        <taxon>Fungi</taxon>
        <taxon>Dikarya</taxon>
        <taxon>Basidiomycota</taxon>
        <taxon>Agaricomycotina</taxon>
        <taxon>Agaricomycetes</taxon>
        <taxon>Sistotremastrales</taxon>
        <taxon>Sistotremastraceae</taxon>
        <taxon>Sertulicium</taxon>
        <taxon>Sertulicium niveocremeum</taxon>
    </lineage>
</organism>
<dbReference type="FunFam" id="3.40.50.720:FF:000281">
    <property type="entry name" value="Uncharacterized oxidoreductase YIR035C"/>
    <property type="match status" value="1"/>
</dbReference>
<dbReference type="EMBL" id="KV419396">
    <property type="protein sequence ID" value="KZS98052.1"/>
    <property type="molecule type" value="Genomic_DNA"/>
</dbReference>
<proteinExistence type="inferred from homology"/>
<dbReference type="PANTHER" id="PTHR43008:SF8">
    <property type="entry name" value="BENZIL REDUCTASE ((S)-BENZOIN FORMING) IRC24"/>
    <property type="match status" value="1"/>
</dbReference>
<evidence type="ECO:0000259" key="5">
    <source>
        <dbReference type="SMART" id="SM00822"/>
    </source>
</evidence>
<dbReference type="GO" id="GO:0050664">
    <property type="term" value="F:oxidoreductase activity, acting on NAD(P)H, oxygen as acceptor"/>
    <property type="evidence" value="ECO:0007669"/>
    <property type="project" value="TreeGrafter"/>
</dbReference>
<dbReference type="Pfam" id="PF00106">
    <property type="entry name" value="adh_short"/>
    <property type="match status" value="1"/>
</dbReference>
<evidence type="ECO:0000256" key="1">
    <source>
        <dbReference type="ARBA" id="ARBA00006484"/>
    </source>
</evidence>
<reference evidence="6 7" key="1">
    <citation type="journal article" date="2016" name="Mol. Biol. Evol.">
        <title>Comparative Genomics of Early-Diverging Mushroom-Forming Fungi Provides Insights into the Origins of Lignocellulose Decay Capabilities.</title>
        <authorList>
            <person name="Nagy L.G."/>
            <person name="Riley R."/>
            <person name="Tritt A."/>
            <person name="Adam C."/>
            <person name="Daum C."/>
            <person name="Floudas D."/>
            <person name="Sun H."/>
            <person name="Yadav J.S."/>
            <person name="Pangilinan J."/>
            <person name="Larsson K.H."/>
            <person name="Matsuura K."/>
            <person name="Barry K."/>
            <person name="Labutti K."/>
            <person name="Kuo R."/>
            <person name="Ohm R.A."/>
            <person name="Bhattacharya S.S."/>
            <person name="Shirouzu T."/>
            <person name="Yoshinaga Y."/>
            <person name="Martin F.M."/>
            <person name="Grigoriev I.V."/>
            <person name="Hibbett D.S."/>
        </authorList>
    </citation>
    <scope>NUCLEOTIDE SEQUENCE [LARGE SCALE GENOMIC DNA]</scope>
    <source>
        <strain evidence="6 7">HHB9708</strain>
    </source>
</reference>
<dbReference type="SMART" id="SM00822">
    <property type="entry name" value="PKS_KR"/>
    <property type="match status" value="1"/>
</dbReference>
<keyword evidence="2" id="KW-0521">NADP</keyword>
<feature type="domain" description="Ketoreductase" evidence="5">
    <location>
        <begin position="8"/>
        <end position="193"/>
    </location>
</feature>
<dbReference type="OrthoDB" id="9876299at2759"/>
<evidence type="ECO:0000256" key="2">
    <source>
        <dbReference type="ARBA" id="ARBA00022857"/>
    </source>
</evidence>
<evidence type="ECO:0000256" key="3">
    <source>
        <dbReference type="ARBA" id="ARBA00023002"/>
    </source>
</evidence>
<dbReference type="PRINTS" id="PR00081">
    <property type="entry name" value="GDHRDH"/>
</dbReference>
<dbReference type="AlphaFoldDB" id="A0A164ZTP2"/>
<dbReference type="InterPro" id="IPR036291">
    <property type="entry name" value="NAD(P)-bd_dom_sf"/>
</dbReference>
<name>A0A164ZTP2_9AGAM</name>
<dbReference type="Gene3D" id="3.40.50.720">
    <property type="entry name" value="NAD(P)-binding Rossmann-like Domain"/>
    <property type="match status" value="1"/>
</dbReference>
<evidence type="ECO:0000313" key="7">
    <source>
        <dbReference type="Proteomes" id="UP000076722"/>
    </source>
</evidence>
<dbReference type="InterPro" id="IPR020904">
    <property type="entry name" value="Sc_DH/Rdtase_CS"/>
</dbReference>
<comment type="similarity">
    <text evidence="1 4">Belongs to the short-chain dehydrogenases/reductases (SDR) family.</text>
</comment>